<dbReference type="PANTHER" id="PTHR35011">
    <property type="entry name" value="2,3-DIKETO-L-GULONATE TRAP TRANSPORTER SMALL PERMEASE PROTEIN YIAM"/>
    <property type="match status" value="1"/>
</dbReference>
<evidence type="ECO:0000256" key="3">
    <source>
        <dbReference type="ARBA" id="ARBA00022475"/>
    </source>
</evidence>
<proteinExistence type="inferred from homology"/>
<keyword evidence="2 9" id="KW-0813">Transport</keyword>
<accession>A0A1G7FJZ5</accession>
<dbReference type="OrthoDB" id="7159137at2"/>
<dbReference type="RefSeq" id="WP_008888216.1">
    <property type="nucleotide sequence ID" value="NZ_FNAV01000007.1"/>
</dbReference>
<protein>
    <recommendedName>
        <fullName evidence="9">TRAP transporter small permease protein</fullName>
    </recommendedName>
</protein>
<comment type="similarity">
    <text evidence="8 9">Belongs to the TRAP transporter small permease family.</text>
</comment>
<comment type="subcellular location">
    <subcellularLocation>
        <location evidence="1 9">Cell inner membrane</location>
        <topology evidence="1 9">Multi-pass membrane protein</topology>
    </subcellularLocation>
</comment>
<dbReference type="STRING" id="282683.SAMN04488105_107123"/>
<evidence type="ECO:0000256" key="6">
    <source>
        <dbReference type="ARBA" id="ARBA00022989"/>
    </source>
</evidence>
<dbReference type="PANTHER" id="PTHR35011:SF10">
    <property type="entry name" value="TRAP TRANSPORTER SMALL PERMEASE PROTEIN"/>
    <property type="match status" value="1"/>
</dbReference>
<evidence type="ECO:0000256" key="8">
    <source>
        <dbReference type="ARBA" id="ARBA00038436"/>
    </source>
</evidence>
<evidence type="ECO:0000259" key="10">
    <source>
        <dbReference type="Pfam" id="PF04290"/>
    </source>
</evidence>
<dbReference type="GO" id="GO:0005886">
    <property type="term" value="C:plasma membrane"/>
    <property type="evidence" value="ECO:0007669"/>
    <property type="project" value="UniProtKB-SubCell"/>
</dbReference>
<feature type="transmembrane region" description="Helical" evidence="9">
    <location>
        <begin position="66"/>
        <end position="82"/>
    </location>
</feature>
<feature type="transmembrane region" description="Helical" evidence="9">
    <location>
        <begin position="20"/>
        <end position="45"/>
    </location>
</feature>
<dbReference type="EMBL" id="FNAV01000007">
    <property type="protein sequence ID" value="SDE76208.1"/>
    <property type="molecule type" value="Genomic_DNA"/>
</dbReference>
<evidence type="ECO:0000256" key="2">
    <source>
        <dbReference type="ARBA" id="ARBA00022448"/>
    </source>
</evidence>
<dbReference type="Proteomes" id="UP000198994">
    <property type="component" value="Unassembled WGS sequence"/>
</dbReference>
<evidence type="ECO:0000256" key="1">
    <source>
        <dbReference type="ARBA" id="ARBA00004429"/>
    </source>
</evidence>
<keyword evidence="3" id="KW-1003">Cell membrane</keyword>
<keyword evidence="5 9" id="KW-0812">Transmembrane</keyword>
<dbReference type="GO" id="GO:0015740">
    <property type="term" value="P:C4-dicarboxylate transport"/>
    <property type="evidence" value="ECO:0007669"/>
    <property type="project" value="TreeGrafter"/>
</dbReference>
<evidence type="ECO:0000256" key="4">
    <source>
        <dbReference type="ARBA" id="ARBA00022519"/>
    </source>
</evidence>
<comment type="function">
    <text evidence="9">Part of the tripartite ATP-independent periplasmic (TRAP) transport system.</text>
</comment>
<dbReference type="AlphaFoldDB" id="A0A1G7FJZ5"/>
<evidence type="ECO:0000256" key="9">
    <source>
        <dbReference type="RuleBase" id="RU369079"/>
    </source>
</evidence>
<dbReference type="InterPro" id="IPR007387">
    <property type="entry name" value="TRAP_DctQ"/>
</dbReference>
<evidence type="ECO:0000256" key="5">
    <source>
        <dbReference type="ARBA" id="ARBA00022692"/>
    </source>
</evidence>
<feature type="transmembrane region" description="Helical" evidence="9">
    <location>
        <begin position="102"/>
        <end position="124"/>
    </location>
</feature>
<name>A0A1G7FJZ5_9RHOB</name>
<organism evidence="11 12">
    <name type="scientific">Salipiger thiooxidans</name>
    <dbReference type="NCBI Taxonomy" id="282683"/>
    <lineage>
        <taxon>Bacteria</taxon>
        <taxon>Pseudomonadati</taxon>
        <taxon>Pseudomonadota</taxon>
        <taxon>Alphaproteobacteria</taxon>
        <taxon>Rhodobacterales</taxon>
        <taxon>Roseobacteraceae</taxon>
        <taxon>Salipiger</taxon>
    </lineage>
</organism>
<dbReference type="InterPro" id="IPR055348">
    <property type="entry name" value="DctQ"/>
</dbReference>
<keyword evidence="6 9" id="KW-1133">Transmembrane helix</keyword>
<dbReference type="Pfam" id="PF04290">
    <property type="entry name" value="DctQ"/>
    <property type="match status" value="1"/>
</dbReference>
<evidence type="ECO:0000313" key="12">
    <source>
        <dbReference type="Proteomes" id="UP000198994"/>
    </source>
</evidence>
<comment type="subunit">
    <text evidence="9">The complex comprises the extracytoplasmic solute receptor protein and the two transmembrane proteins.</text>
</comment>
<keyword evidence="7 9" id="KW-0472">Membrane</keyword>
<keyword evidence="4 9" id="KW-0997">Cell inner membrane</keyword>
<reference evidence="12" key="1">
    <citation type="submission" date="2016-10" db="EMBL/GenBank/DDBJ databases">
        <authorList>
            <person name="Varghese N."/>
            <person name="Submissions S."/>
        </authorList>
    </citation>
    <scope>NUCLEOTIDE SEQUENCE [LARGE SCALE GENOMIC DNA]</scope>
    <source>
        <strain evidence="12">DSM 10146</strain>
    </source>
</reference>
<feature type="transmembrane region" description="Helical" evidence="9">
    <location>
        <begin position="145"/>
        <end position="167"/>
    </location>
</feature>
<feature type="domain" description="Tripartite ATP-independent periplasmic transporters DctQ component" evidence="10">
    <location>
        <begin position="43"/>
        <end position="173"/>
    </location>
</feature>
<evidence type="ECO:0000256" key="7">
    <source>
        <dbReference type="ARBA" id="ARBA00023136"/>
    </source>
</evidence>
<keyword evidence="12" id="KW-1185">Reference proteome</keyword>
<dbReference type="GO" id="GO:0022857">
    <property type="term" value="F:transmembrane transporter activity"/>
    <property type="evidence" value="ECO:0007669"/>
    <property type="project" value="UniProtKB-UniRule"/>
</dbReference>
<gene>
    <name evidence="11" type="ORF">SAMN04488105_107123</name>
</gene>
<sequence length="190" mass="20921">MSNAPAASATAGADYRPPVALRALGAVSTLFGVIAALMILASVLITCHMIFVRGVLGQSTIWQTEAVIYLMIGATLLGLPYVQKLRGHVGVDLLPHMLPRSLRRPLAVLVMVATIVMVAAMVWYGWEMFHQAWRRGWKSESVWAFPLWITYLSVPLGFGLYLLQLLADLWLAVFGPDTTLPEPHPERSPD</sequence>
<evidence type="ECO:0000313" key="11">
    <source>
        <dbReference type="EMBL" id="SDE76208.1"/>
    </source>
</evidence>